<sequence>MGLLRLPIELILRILEDLDYRSILACKRICRRLNVLIDQSTTLRYVVALAAVGQQDGSSSHLGIAERLQMLTGFRDAWEELKWTEHTCVPTQDGGSWELYGGVFAECSEDRETLFFRQLPSRLRGIEAREWRVDVRFHVCDFTMDPSQDLLVALQYVASVHSSTGKSKVHLQAMSSGNAHPAAYNASVLEHTITDMEGEWGYDIVINGDRLGVMFMDTARDADTEFVVWNWKSGKILMWLTGDDIRSFVFLDERFVMVARIIDRDPLADSPIIAVYDLDAMSPKQTNICDIPYRCAFTLPEMGVDTLLHDLLIRSDPAPNWQPRRDLAVPFHAMHAERLFVITLFAYVISPRRNNLRALDLFVSSRFFLERARDLRADTLSWSQWGPHYSRAVVRGKPTQTDWVCYIFGMRFINPKPVGRRPDKEIQILDFHPARVDRARHGELLDGWELVTAETVISRNWLQSVPLKTNLPCLVKKIPLPLPSAINSSVSLMISEDTLIALEEVCGLTYVFGLSGC</sequence>
<dbReference type="PROSITE" id="PS50181">
    <property type="entry name" value="FBOX"/>
    <property type="match status" value="1"/>
</dbReference>
<dbReference type="Proteomes" id="UP000030671">
    <property type="component" value="Unassembled WGS sequence"/>
</dbReference>
<protein>
    <recommendedName>
        <fullName evidence="1">F-box domain-containing protein</fullName>
    </recommendedName>
</protein>
<evidence type="ECO:0000313" key="2">
    <source>
        <dbReference type="EMBL" id="ETW79273.1"/>
    </source>
</evidence>
<gene>
    <name evidence="2" type="ORF">HETIRDRAFT_50273</name>
</gene>
<keyword evidence="3" id="KW-1185">Reference proteome</keyword>
<reference evidence="2 3" key="1">
    <citation type="journal article" date="2012" name="New Phytol.">
        <title>Insight into trade-off between wood decay and parasitism from the genome of a fungal forest pathogen.</title>
        <authorList>
            <person name="Olson A."/>
            <person name="Aerts A."/>
            <person name="Asiegbu F."/>
            <person name="Belbahri L."/>
            <person name="Bouzid O."/>
            <person name="Broberg A."/>
            <person name="Canback B."/>
            <person name="Coutinho P.M."/>
            <person name="Cullen D."/>
            <person name="Dalman K."/>
            <person name="Deflorio G."/>
            <person name="van Diepen L.T."/>
            <person name="Dunand C."/>
            <person name="Duplessis S."/>
            <person name="Durling M."/>
            <person name="Gonthier P."/>
            <person name="Grimwood J."/>
            <person name="Fossdal C.G."/>
            <person name="Hansson D."/>
            <person name="Henrissat B."/>
            <person name="Hietala A."/>
            <person name="Himmelstrand K."/>
            <person name="Hoffmeister D."/>
            <person name="Hogberg N."/>
            <person name="James T.Y."/>
            <person name="Karlsson M."/>
            <person name="Kohler A."/>
            <person name="Kues U."/>
            <person name="Lee Y.H."/>
            <person name="Lin Y.C."/>
            <person name="Lind M."/>
            <person name="Lindquist E."/>
            <person name="Lombard V."/>
            <person name="Lucas S."/>
            <person name="Lunden K."/>
            <person name="Morin E."/>
            <person name="Murat C."/>
            <person name="Park J."/>
            <person name="Raffaello T."/>
            <person name="Rouze P."/>
            <person name="Salamov A."/>
            <person name="Schmutz J."/>
            <person name="Solheim H."/>
            <person name="Stahlberg J."/>
            <person name="Velez H."/>
            <person name="de Vries R.P."/>
            <person name="Wiebenga A."/>
            <person name="Woodward S."/>
            <person name="Yakovlev I."/>
            <person name="Garbelotto M."/>
            <person name="Martin F."/>
            <person name="Grigoriev I.V."/>
            <person name="Stenlid J."/>
        </authorList>
    </citation>
    <scope>NUCLEOTIDE SEQUENCE [LARGE SCALE GENOMIC DNA]</scope>
    <source>
        <strain evidence="2 3">TC 32-1</strain>
    </source>
</reference>
<dbReference type="Pfam" id="PF12937">
    <property type="entry name" value="F-box-like"/>
    <property type="match status" value="1"/>
</dbReference>
<dbReference type="eggNOG" id="ENOG502SJQ6">
    <property type="taxonomic scope" value="Eukaryota"/>
</dbReference>
<dbReference type="Gene3D" id="1.20.1280.50">
    <property type="match status" value="1"/>
</dbReference>
<dbReference type="SMART" id="SM00256">
    <property type="entry name" value="FBOX"/>
    <property type="match status" value="1"/>
</dbReference>
<dbReference type="HOGENOM" id="CLU_007279_3_1_1"/>
<dbReference type="SUPFAM" id="SSF81383">
    <property type="entry name" value="F-box domain"/>
    <property type="match status" value="1"/>
</dbReference>
<name>W4K0E8_HETIT</name>
<dbReference type="AlphaFoldDB" id="W4K0E8"/>
<dbReference type="InParanoid" id="W4K0E8"/>
<dbReference type="RefSeq" id="XP_009548771.1">
    <property type="nucleotide sequence ID" value="XM_009550476.1"/>
</dbReference>
<dbReference type="OrthoDB" id="2745718at2759"/>
<dbReference type="InterPro" id="IPR001810">
    <property type="entry name" value="F-box_dom"/>
</dbReference>
<dbReference type="InterPro" id="IPR036047">
    <property type="entry name" value="F-box-like_dom_sf"/>
</dbReference>
<dbReference type="EMBL" id="KI925461">
    <property type="protein sequence ID" value="ETW79273.1"/>
    <property type="molecule type" value="Genomic_DNA"/>
</dbReference>
<organism evidence="2 3">
    <name type="scientific">Heterobasidion irregulare (strain TC 32-1)</name>
    <dbReference type="NCBI Taxonomy" id="747525"/>
    <lineage>
        <taxon>Eukaryota</taxon>
        <taxon>Fungi</taxon>
        <taxon>Dikarya</taxon>
        <taxon>Basidiomycota</taxon>
        <taxon>Agaricomycotina</taxon>
        <taxon>Agaricomycetes</taxon>
        <taxon>Russulales</taxon>
        <taxon>Bondarzewiaceae</taxon>
        <taxon>Heterobasidion</taxon>
        <taxon>Heterobasidion annosum species complex</taxon>
    </lineage>
</organism>
<accession>W4K0E8</accession>
<evidence type="ECO:0000313" key="3">
    <source>
        <dbReference type="Proteomes" id="UP000030671"/>
    </source>
</evidence>
<dbReference type="GeneID" id="20678136"/>
<proteinExistence type="predicted"/>
<feature type="domain" description="F-box" evidence="1">
    <location>
        <begin position="1"/>
        <end position="46"/>
    </location>
</feature>
<dbReference type="CDD" id="cd09917">
    <property type="entry name" value="F-box_SF"/>
    <property type="match status" value="1"/>
</dbReference>
<evidence type="ECO:0000259" key="1">
    <source>
        <dbReference type="PROSITE" id="PS50181"/>
    </source>
</evidence>
<dbReference type="KEGG" id="hir:HETIRDRAFT_50273"/>